<comment type="caution">
    <text evidence="1">The sequence shown here is derived from an EMBL/GenBank/DDBJ whole genome shotgun (WGS) entry which is preliminary data.</text>
</comment>
<evidence type="ECO:0000313" key="1">
    <source>
        <dbReference type="EMBL" id="KAG5443625.1"/>
    </source>
</evidence>
<gene>
    <name evidence="1" type="ORF">CSKR_102526</name>
</gene>
<reference evidence="1 2" key="2">
    <citation type="journal article" date="2021" name="Genomics">
        <title>High-quality reference genome for Clonorchis sinensis.</title>
        <authorList>
            <person name="Young N.D."/>
            <person name="Stroehlein A.J."/>
            <person name="Kinkar L."/>
            <person name="Wang T."/>
            <person name="Sohn W.M."/>
            <person name="Chang B.C.H."/>
            <person name="Kaur P."/>
            <person name="Weisz D."/>
            <person name="Dudchenko O."/>
            <person name="Aiden E.L."/>
            <person name="Korhonen P.K."/>
            <person name="Gasser R.B."/>
        </authorList>
    </citation>
    <scope>NUCLEOTIDE SEQUENCE [LARGE SCALE GENOMIC DNA]</scope>
    <source>
        <strain evidence="1">Cs-k2</strain>
    </source>
</reference>
<dbReference type="PROSITE" id="PS51253">
    <property type="entry name" value="HTH_CENPB"/>
    <property type="match status" value="1"/>
</dbReference>
<keyword evidence="2" id="KW-1185">Reference proteome</keyword>
<protein>
    <submittedName>
        <fullName evidence="1">Uncharacterized protein</fullName>
    </submittedName>
</protein>
<dbReference type="OrthoDB" id="9909311at2759"/>
<dbReference type="EMBL" id="NIRI02000056">
    <property type="protein sequence ID" value="KAG5443625.1"/>
    <property type="molecule type" value="Genomic_DNA"/>
</dbReference>
<accession>A0A8T1M476</accession>
<organism evidence="1 2">
    <name type="scientific">Clonorchis sinensis</name>
    <name type="common">Chinese liver fluke</name>
    <dbReference type="NCBI Taxonomy" id="79923"/>
    <lineage>
        <taxon>Eukaryota</taxon>
        <taxon>Metazoa</taxon>
        <taxon>Spiralia</taxon>
        <taxon>Lophotrochozoa</taxon>
        <taxon>Platyhelminthes</taxon>
        <taxon>Trematoda</taxon>
        <taxon>Digenea</taxon>
        <taxon>Opisthorchiida</taxon>
        <taxon>Opisthorchiata</taxon>
        <taxon>Opisthorchiidae</taxon>
        <taxon>Clonorchis</taxon>
    </lineage>
</organism>
<dbReference type="GO" id="GO:0003677">
    <property type="term" value="F:DNA binding"/>
    <property type="evidence" value="ECO:0007669"/>
    <property type="project" value="UniProtKB-KW"/>
</dbReference>
<reference evidence="1 2" key="1">
    <citation type="journal article" date="2018" name="Biotechnol. Adv.">
        <title>Improved genomic resources and new bioinformatic workflow for the carcinogenic parasite Clonorchis sinensis: Biotechnological implications.</title>
        <authorList>
            <person name="Wang D."/>
            <person name="Korhonen P.K."/>
            <person name="Gasser R.B."/>
            <person name="Young N.D."/>
        </authorList>
    </citation>
    <scope>NUCLEOTIDE SEQUENCE [LARGE SCALE GENOMIC DNA]</scope>
    <source>
        <strain evidence="1">Cs-k2</strain>
    </source>
</reference>
<dbReference type="InterPro" id="IPR006600">
    <property type="entry name" value="HTH_CenpB_DNA-bd_dom"/>
</dbReference>
<dbReference type="InterPro" id="IPR009057">
    <property type="entry name" value="Homeodomain-like_sf"/>
</dbReference>
<dbReference type="SUPFAM" id="SSF46689">
    <property type="entry name" value="Homeodomain-like"/>
    <property type="match status" value="1"/>
</dbReference>
<dbReference type="Gene3D" id="1.10.10.60">
    <property type="entry name" value="Homeodomain-like"/>
    <property type="match status" value="1"/>
</dbReference>
<dbReference type="Proteomes" id="UP000286415">
    <property type="component" value="Unassembled WGS sequence"/>
</dbReference>
<proteinExistence type="predicted"/>
<name>A0A8T1M476_CLOSI</name>
<dbReference type="Pfam" id="PF03221">
    <property type="entry name" value="HTH_Tnp_Tc5"/>
    <property type="match status" value="1"/>
</dbReference>
<sequence length="240" mass="27394">MHQRSDSFTVIIGIVHTLSVKRCAYNAWGRLILIKVSTTACLLLSDVTLYFVCLFSRRTRPISVTGQWRTWFSTLQMTGVSDQNRDACAHMSVRKNLSIQARYDRLTHRRIRMRTAFDKAGRVLVMDRTCPDVTMCDNHRLAWCDQQICTSYNSSAVKSTNAFDQVYDWYIHAQAENLPVSDQYLREKATEFARNAECVELSESNGWLFNVQKVHKVSSGALSEEANEDPTAAVTSIDHN</sequence>
<evidence type="ECO:0000313" key="2">
    <source>
        <dbReference type="Proteomes" id="UP000286415"/>
    </source>
</evidence>